<dbReference type="EMBL" id="SLUL01000004">
    <property type="protein sequence ID" value="TCL51133.1"/>
    <property type="molecule type" value="Genomic_DNA"/>
</dbReference>
<proteinExistence type="predicted"/>
<keyword evidence="2" id="KW-1185">Reference proteome</keyword>
<accession>A0A4R1QFD3</accession>
<protein>
    <submittedName>
        <fullName evidence="1">Cell fate (Sporulation/competence/biofilm development) regulator YlbF (YheA/YmcA/DUF963 family)</fullName>
    </submittedName>
</protein>
<reference evidence="1 2" key="1">
    <citation type="submission" date="2019-03" db="EMBL/GenBank/DDBJ databases">
        <title>Genomic Encyclopedia of Type Strains, Phase IV (KMG-IV): sequencing the most valuable type-strain genomes for metagenomic binning, comparative biology and taxonomic classification.</title>
        <authorList>
            <person name="Goeker M."/>
        </authorList>
    </citation>
    <scope>NUCLEOTIDE SEQUENCE [LARGE SCALE GENOMIC DNA]</scope>
    <source>
        <strain evidence="1 2">DSM 24979</strain>
    </source>
</reference>
<dbReference type="Pfam" id="PF06133">
    <property type="entry name" value="Com_YlbF"/>
    <property type="match status" value="1"/>
</dbReference>
<comment type="caution">
    <text evidence="1">The sequence shown here is derived from an EMBL/GenBank/DDBJ whole genome shotgun (WGS) entry which is preliminary data.</text>
</comment>
<dbReference type="SUPFAM" id="SSF158622">
    <property type="entry name" value="YheA/YmcA-like"/>
    <property type="match status" value="1"/>
</dbReference>
<dbReference type="AlphaFoldDB" id="A0A4R1QFD3"/>
<dbReference type="Proteomes" id="UP000295658">
    <property type="component" value="Unassembled WGS sequence"/>
</dbReference>
<dbReference type="InterPro" id="IPR010368">
    <property type="entry name" value="Com_YlbF"/>
</dbReference>
<sequence length="116" mass="13386">MSMTVLEAAKHLEEAIRHSQPFAQLRQAYAEIQRDSAARQMFEHFRSMQQEIQTKQMNGFEVTEREIEALQRAMASIEANGKLGKLIQAEQRLNELFAQVTNAMFRPIEDLYAGRS</sequence>
<evidence type="ECO:0000313" key="1">
    <source>
        <dbReference type="EMBL" id="TCL51133.1"/>
    </source>
</evidence>
<dbReference type="InterPro" id="IPR023378">
    <property type="entry name" value="YheA/YmcA-like_dom_sf"/>
</dbReference>
<name>A0A4R1QFD3_9BACL</name>
<dbReference type="RefSeq" id="WP_243643044.1">
    <property type="nucleotide sequence ID" value="NZ_SLUL01000004.1"/>
</dbReference>
<organism evidence="1 2">
    <name type="scientific">Thermolongibacillus altinsuensis</name>
    <dbReference type="NCBI Taxonomy" id="575256"/>
    <lineage>
        <taxon>Bacteria</taxon>
        <taxon>Bacillati</taxon>
        <taxon>Bacillota</taxon>
        <taxon>Bacilli</taxon>
        <taxon>Bacillales</taxon>
        <taxon>Anoxybacillaceae</taxon>
        <taxon>Thermolongibacillus</taxon>
    </lineage>
</organism>
<dbReference type="Gene3D" id="1.20.1500.10">
    <property type="entry name" value="YheA/YmcA-like"/>
    <property type="match status" value="1"/>
</dbReference>
<gene>
    <name evidence="1" type="ORF">EDD69_104187</name>
</gene>
<evidence type="ECO:0000313" key="2">
    <source>
        <dbReference type="Proteomes" id="UP000295658"/>
    </source>
</evidence>